<accession>A0A1F5Q585</accession>
<dbReference type="AlphaFoldDB" id="A0A1F5Q585"/>
<gene>
    <name evidence="1" type="ORF">A3B10_04030</name>
</gene>
<evidence type="ECO:0000313" key="2">
    <source>
        <dbReference type="Proteomes" id="UP000177281"/>
    </source>
</evidence>
<dbReference type="STRING" id="1817841.A3B10_04030"/>
<reference evidence="1 2" key="1">
    <citation type="journal article" date="2016" name="Nat. Commun.">
        <title>Thousands of microbial genomes shed light on interconnected biogeochemical processes in an aquifer system.</title>
        <authorList>
            <person name="Anantharaman K."/>
            <person name="Brown C.T."/>
            <person name="Hug L.A."/>
            <person name="Sharon I."/>
            <person name="Castelle C.J."/>
            <person name="Probst A.J."/>
            <person name="Thomas B.C."/>
            <person name="Singh A."/>
            <person name="Wilkins M.J."/>
            <person name="Karaoz U."/>
            <person name="Brodie E.L."/>
            <person name="Williams K.H."/>
            <person name="Hubbard S.S."/>
            <person name="Banfield J.F."/>
        </authorList>
    </citation>
    <scope>NUCLEOTIDE SEQUENCE [LARGE SCALE GENOMIC DNA]</scope>
</reference>
<proteinExistence type="predicted"/>
<organism evidence="1 2">
    <name type="scientific">Candidatus Doudnabacteria bacterium RIFCSPLOWO2_01_FULL_44_21</name>
    <dbReference type="NCBI Taxonomy" id="1817841"/>
    <lineage>
        <taxon>Bacteria</taxon>
        <taxon>Candidatus Doudnaibacteriota</taxon>
    </lineage>
</organism>
<comment type="caution">
    <text evidence="1">The sequence shown here is derived from an EMBL/GenBank/DDBJ whole genome shotgun (WGS) entry which is preliminary data.</text>
</comment>
<name>A0A1F5Q585_9BACT</name>
<protein>
    <submittedName>
        <fullName evidence="1">Uncharacterized protein</fullName>
    </submittedName>
</protein>
<dbReference type="EMBL" id="MFFB01000002">
    <property type="protein sequence ID" value="OGE97287.1"/>
    <property type="molecule type" value="Genomic_DNA"/>
</dbReference>
<evidence type="ECO:0000313" key="1">
    <source>
        <dbReference type="EMBL" id="OGE97287.1"/>
    </source>
</evidence>
<sequence>MLENINEPVDIACRFTCPPSLRSGDSRRVGSKLIPTKFLWHGREIIVKKVNLAYSNREGRGKFYYFAVSDGANYFKLRFDSDKLTWILLETYVD</sequence>
<dbReference type="Proteomes" id="UP000177281">
    <property type="component" value="Unassembled WGS sequence"/>
</dbReference>